<keyword evidence="1" id="KW-1133">Transmembrane helix</keyword>
<evidence type="ECO:0000313" key="3">
    <source>
        <dbReference type="EMBL" id="KAG6748747.1"/>
    </source>
</evidence>
<organism evidence="3 4">
    <name type="scientific">Populus tomentosa</name>
    <name type="common">Chinese white poplar</name>
    <dbReference type="NCBI Taxonomy" id="118781"/>
    <lineage>
        <taxon>Eukaryota</taxon>
        <taxon>Viridiplantae</taxon>
        <taxon>Streptophyta</taxon>
        <taxon>Embryophyta</taxon>
        <taxon>Tracheophyta</taxon>
        <taxon>Spermatophyta</taxon>
        <taxon>Magnoliopsida</taxon>
        <taxon>eudicotyledons</taxon>
        <taxon>Gunneridae</taxon>
        <taxon>Pentapetalae</taxon>
        <taxon>rosids</taxon>
        <taxon>fabids</taxon>
        <taxon>Malpighiales</taxon>
        <taxon>Salicaceae</taxon>
        <taxon>Saliceae</taxon>
        <taxon>Populus</taxon>
    </lineage>
</organism>
<dbReference type="InterPro" id="IPR050232">
    <property type="entry name" value="FBL13/AtMIF1-like"/>
</dbReference>
<dbReference type="Pfam" id="PF24758">
    <property type="entry name" value="LRR_At5g56370"/>
    <property type="match status" value="1"/>
</dbReference>
<dbReference type="EMBL" id="JAAWWB010000028">
    <property type="protein sequence ID" value="KAG6748747.1"/>
    <property type="molecule type" value="Genomic_DNA"/>
</dbReference>
<dbReference type="Proteomes" id="UP000886885">
    <property type="component" value="Chromosome 14D"/>
</dbReference>
<keyword evidence="1" id="KW-0472">Membrane</keyword>
<dbReference type="PANTHER" id="PTHR31900:SF34">
    <property type="entry name" value="EMB|CAB62440.1-RELATED"/>
    <property type="match status" value="1"/>
</dbReference>
<dbReference type="OrthoDB" id="811707at2759"/>
<protein>
    <recommendedName>
        <fullName evidence="2">F-box/LRR-repeat protein 15/At3g58940/PEG3-like LRR domain-containing protein</fullName>
    </recommendedName>
</protein>
<feature type="transmembrane region" description="Helical" evidence="1">
    <location>
        <begin position="39"/>
        <end position="57"/>
    </location>
</feature>
<name>A0A8X8CC30_POPTO</name>
<proteinExistence type="predicted"/>
<evidence type="ECO:0000259" key="2">
    <source>
        <dbReference type="Pfam" id="PF24758"/>
    </source>
</evidence>
<comment type="caution">
    <text evidence="3">The sequence shown here is derived from an EMBL/GenBank/DDBJ whole genome shotgun (WGS) entry which is preliminary data.</text>
</comment>
<dbReference type="InterPro" id="IPR055411">
    <property type="entry name" value="LRR_FXL15/At3g58940/PEG3-like"/>
</dbReference>
<reference evidence="3" key="1">
    <citation type="journal article" date="2020" name="bioRxiv">
        <title>Hybrid origin of Populus tomentosa Carr. identified through genome sequencing and phylogenomic analysis.</title>
        <authorList>
            <person name="An X."/>
            <person name="Gao K."/>
            <person name="Chen Z."/>
            <person name="Li J."/>
            <person name="Yang X."/>
            <person name="Yang X."/>
            <person name="Zhou J."/>
            <person name="Guo T."/>
            <person name="Zhao T."/>
            <person name="Huang S."/>
            <person name="Miao D."/>
            <person name="Khan W.U."/>
            <person name="Rao P."/>
            <person name="Ye M."/>
            <person name="Lei B."/>
            <person name="Liao W."/>
            <person name="Wang J."/>
            <person name="Ji L."/>
            <person name="Li Y."/>
            <person name="Guo B."/>
            <person name="Mustafa N.S."/>
            <person name="Li S."/>
            <person name="Yun Q."/>
            <person name="Keller S.R."/>
            <person name="Mao J."/>
            <person name="Zhang R."/>
            <person name="Strauss S.H."/>
        </authorList>
    </citation>
    <scope>NUCLEOTIDE SEQUENCE</scope>
    <source>
        <strain evidence="3">GM15</strain>
        <tissue evidence="3">Leaf</tissue>
    </source>
</reference>
<sequence length="273" mass="30976">MLCEPAFCPKVGENSGLHLPILILMITFGGNYQQKERPPLGISWIGFVIFITLLKTLSQNLSQSTWKLSFFVYKQWISAAMKDNLEELILYTSDHVLLPRRIFSCEKLVVLDLSYRIDIDLLGVGARFPCLKVLHLQDLLMLDDHASIEKLLAGSPVLEALKIEHEDCESRNALRICSSSLKSLIIRFTFIPLYSLAEAALSVAYEHAFTIQVDDYIDMHGSSVFETDHAYCQELTITLSDTVHMKLPGFDNLPYFQNLTRLGIEDSGNDRWS</sequence>
<dbReference type="PANTHER" id="PTHR31900">
    <property type="entry name" value="F-BOX/RNI SUPERFAMILY PROTEIN-RELATED"/>
    <property type="match status" value="1"/>
</dbReference>
<keyword evidence="4" id="KW-1185">Reference proteome</keyword>
<evidence type="ECO:0000256" key="1">
    <source>
        <dbReference type="SAM" id="Phobius"/>
    </source>
</evidence>
<keyword evidence="1" id="KW-0812">Transmembrane</keyword>
<accession>A0A8X8CC30</accession>
<evidence type="ECO:0000313" key="4">
    <source>
        <dbReference type="Proteomes" id="UP000886885"/>
    </source>
</evidence>
<feature type="transmembrane region" description="Helical" evidence="1">
    <location>
        <begin position="15"/>
        <end position="32"/>
    </location>
</feature>
<feature type="domain" description="F-box/LRR-repeat protein 15/At3g58940/PEG3-like LRR" evidence="2">
    <location>
        <begin position="74"/>
        <end position="187"/>
    </location>
</feature>
<dbReference type="AlphaFoldDB" id="A0A8X8CC30"/>
<gene>
    <name evidence="3" type="ORF">POTOM_048680</name>
</gene>